<proteinExistence type="inferred from homology"/>
<dbReference type="PANTHER" id="PTHR10629">
    <property type="entry name" value="CYTOSINE-SPECIFIC METHYLTRANSFERASE"/>
    <property type="match status" value="1"/>
</dbReference>
<evidence type="ECO:0000256" key="4">
    <source>
        <dbReference type="ARBA" id="ARBA00022691"/>
    </source>
</evidence>
<dbReference type="InterPro" id="IPR018117">
    <property type="entry name" value="C5_DNA_meth_AS"/>
</dbReference>
<dbReference type="EC" id="2.1.1.37" evidence="1"/>
<dbReference type="InterPro" id="IPR050390">
    <property type="entry name" value="C5-Methyltransferase"/>
</dbReference>
<comment type="catalytic activity">
    <reaction evidence="6">
        <text>a 2'-deoxycytidine in DNA + S-adenosyl-L-methionine = a 5-methyl-2'-deoxycytidine in DNA + S-adenosyl-L-homocysteine + H(+)</text>
        <dbReference type="Rhea" id="RHEA:13681"/>
        <dbReference type="Rhea" id="RHEA-COMP:11369"/>
        <dbReference type="Rhea" id="RHEA-COMP:11370"/>
        <dbReference type="ChEBI" id="CHEBI:15378"/>
        <dbReference type="ChEBI" id="CHEBI:57856"/>
        <dbReference type="ChEBI" id="CHEBI:59789"/>
        <dbReference type="ChEBI" id="CHEBI:85452"/>
        <dbReference type="ChEBI" id="CHEBI:85454"/>
        <dbReference type="EC" id="2.1.1.37"/>
    </reaction>
</comment>
<keyword evidence="9" id="KW-1185">Reference proteome</keyword>
<comment type="similarity">
    <text evidence="7">Belongs to the class I-like SAM-binding methyltransferase superfamily. C5-methyltransferase family.</text>
</comment>
<dbReference type="Gene3D" id="3.40.50.150">
    <property type="entry name" value="Vaccinia Virus protein VP39"/>
    <property type="match status" value="1"/>
</dbReference>
<evidence type="ECO:0000313" key="9">
    <source>
        <dbReference type="Proteomes" id="UP001163255"/>
    </source>
</evidence>
<dbReference type="PANTHER" id="PTHR10629:SF52">
    <property type="entry name" value="DNA (CYTOSINE-5)-METHYLTRANSFERASE 1"/>
    <property type="match status" value="1"/>
</dbReference>
<evidence type="ECO:0000256" key="7">
    <source>
        <dbReference type="PROSITE-ProRule" id="PRU01016"/>
    </source>
</evidence>
<dbReference type="PROSITE" id="PS51679">
    <property type="entry name" value="SAM_MT_C5"/>
    <property type="match status" value="1"/>
</dbReference>
<dbReference type="InterPro" id="IPR029063">
    <property type="entry name" value="SAM-dependent_MTases_sf"/>
</dbReference>
<dbReference type="PROSITE" id="PS00094">
    <property type="entry name" value="C5_MTASE_1"/>
    <property type="match status" value="1"/>
</dbReference>
<keyword evidence="2 7" id="KW-0489">Methyltransferase</keyword>
<accession>A0ABY6GMB7</accession>
<dbReference type="PROSITE" id="PS00095">
    <property type="entry name" value="C5_MTASE_2"/>
    <property type="match status" value="1"/>
</dbReference>
<dbReference type="GO" id="GO:0008168">
    <property type="term" value="F:methyltransferase activity"/>
    <property type="evidence" value="ECO:0007669"/>
    <property type="project" value="UniProtKB-KW"/>
</dbReference>
<keyword evidence="4 7" id="KW-0949">S-adenosyl-L-methionine</keyword>
<evidence type="ECO:0000256" key="1">
    <source>
        <dbReference type="ARBA" id="ARBA00011975"/>
    </source>
</evidence>
<reference evidence="8" key="1">
    <citation type="submission" date="2022-10" db="EMBL/GenBank/DDBJ databases">
        <title>Completed Genome Sequence of two octocoral isolated bacterium, Endozoicomonas euniceicola EF212T and Endozoicomonas gorgoniicola PS125T.</title>
        <authorList>
            <person name="Chiou Y.-J."/>
            <person name="Chen Y.-H."/>
        </authorList>
    </citation>
    <scope>NUCLEOTIDE SEQUENCE</scope>
    <source>
        <strain evidence="8">EF212</strain>
    </source>
</reference>
<evidence type="ECO:0000256" key="3">
    <source>
        <dbReference type="ARBA" id="ARBA00022679"/>
    </source>
</evidence>
<evidence type="ECO:0000256" key="2">
    <source>
        <dbReference type="ARBA" id="ARBA00022603"/>
    </source>
</evidence>
<dbReference type="Pfam" id="PF00145">
    <property type="entry name" value="DNA_methylase"/>
    <property type="match status" value="2"/>
</dbReference>
<keyword evidence="3 7" id="KW-0808">Transferase</keyword>
<dbReference type="InterPro" id="IPR001525">
    <property type="entry name" value="C5_MeTfrase"/>
</dbReference>
<dbReference type="Proteomes" id="UP001163255">
    <property type="component" value="Chromosome"/>
</dbReference>
<evidence type="ECO:0000256" key="6">
    <source>
        <dbReference type="ARBA" id="ARBA00047422"/>
    </source>
</evidence>
<gene>
    <name evidence="8" type="ORF">NX720_13070</name>
</gene>
<evidence type="ECO:0000256" key="5">
    <source>
        <dbReference type="ARBA" id="ARBA00022747"/>
    </source>
</evidence>
<keyword evidence="5" id="KW-0680">Restriction system</keyword>
<dbReference type="PRINTS" id="PR00105">
    <property type="entry name" value="C5METTRFRASE"/>
</dbReference>
<protein>
    <recommendedName>
        <fullName evidence="1">DNA (cytosine-5-)-methyltransferase</fullName>
        <ecNumber evidence="1">2.1.1.37</ecNumber>
    </recommendedName>
</protein>
<dbReference type="Gene3D" id="3.90.120.10">
    <property type="entry name" value="DNA Methylase, subunit A, domain 2"/>
    <property type="match status" value="1"/>
</dbReference>
<feature type="active site" evidence="7">
    <location>
        <position position="224"/>
    </location>
</feature>
<name>A0ABY6GMB7_9GAMM</name>
<dbReference type="SUPFAM" id="SSF53335">
    <property type="entry name" value="S-adenosyl-L-methionine-dependent methyltransferases"/>
    <property type="match status" value="1"/>
</dbReference>
<dbReference type="GO" id="GO:0032259">
    <property type="term" value="P:methylation"/>
    <property type="evidence" value="ECO:0007669"/>
    <property type="project" value="UniProtKB-KW"/>
</dbReference>
<dbReference type="RefSeq" id="WP_262595275.1">
    <property type="nucleotide sequence ID" value="NZ_CP103300.1"/>
</dbReference>
<dbReference type="EMBL" id="CP103300">
    <property type="protein sequence ID" value="UYM13855.1"/>
    <property type="molecule type" value="Genomic_DNA"/>
</dbReference>
<evidence type="ECO:0000313" key="8">
    <source>
        <dbReference type="EMBL" id="UYM13855.1"/>
    </source>
</evidence>
<dbReference type="InterPro" id="IPR031303">
    <property type="entry name" value="C5_meth_CS"/>
</dbReference>
<organism evidence="8 9">
    <name type="scientific">Endozoicomonas euniceicola</name>
    <dbReference type="NCBI Taxonomy" id="1234143"/>
    <lineage>
        <taxon>Bacteria</taxon>
        <taxon>Pseudomonadati</taxon>
        <taxon>Pseudomonadota</taxon>
        <taxon>Gammaproteobacteria</taxon>
        <taxon>Oceanospirillales</taxon>
        <taxon>Endozoicomonadaceae</taxon>
        <taxon>Endozoicomonas</taxon>
    </lineage>
</organism>
<sequence>MSAHSTNTAYTTRLCNGITLFRQGFIAGILTFVPLHSSFSDLVKSPNVELKPGLAQQSMVNLKQSKYLSSDNKVTLNHIELFAGCGGLSLGLESEGYNLVFANELSPMAGETFAFNLLGDQGENLKALGEQGKKAERTFWLNSQFSRNELLQRLRENPREAPALGQGFNDLDDDDANLKGGLVIADIISLNKYLNQNTELLNKIKSGFGSVNQGVDLVSGGPPCQSFSMAGLRQHDNERNQLPMAFANFVGLVKPRAVVLENVTGILRAFDVKGKKYYAWFEVAKAFVEKGYVPICLHVNAKYVGAAQNRPRFIMLAFRKDVFSIYKAIVEKEQNLKSFEILKLSENFYRSAKGNEHLVLEDSGYYYHDVEKHPESFKRTFLSSFLTRDKSNFHTVSDAIDDLRLNNPSKPSTYVEEINNLLDKDLPESALNHEMRSNSFHVRKRFSLYQALSEVSPQTRKKVSAFLRLDDESVLDENVVEELSKHRYLISEDNEKKQYLSKGRDSIVAFLRSLRTKKQTQRALISTDPAPAALSIPDDACHYDKEELRTLSVREMARIQSFPDWFELRSKVTTGGKMRRFEVPQYTQVGNAVPPLLGAAIGKVVKTILSTVDSSSLRYKRRETITSTQAEVVESL</sequence>